<keyword evidence="9" id="KW-0238">DNA-binding</keyword>
<accession>A0ABW2G423</accession>
<keyword evidence="10" id="KW-1015">Disulfide bond</keyword>
<evidence type="ECO:0000256" key="3">
    <source>
        <dbReference type="ARBA" id="ARBA00006597"/>
    </source>
</evidence>
<dbReference type="PANTHER" id="PTHR38839:SF6">
    <property type="entry name" value="TRANSCRIPTIONAL REGULATOR WHIB1"/>
    <property type="match status" value="1"/>
</dbReference>
<comment type="similarity">
    <text evidence="3">Belongs to the WhiB family.</text>
</comment>
<evidence type="ECO:0000313" key="14">
    <source>
        <dbReference type="EMBL" id="MFC7182816.1"/>
    </source>
</evidence>
<comment type="subcellular location">
    <subcellularLocation>
        <location evidence="2">Cytoplasm</location>
    </subcellularLocation>
</comment>
<comment type="caution">
    <text evidence="14">The sequence shown here is derived from an EMBL/GenBank/DDBJ whole genome shotgun (WGS) entry which is preliminary data.</text>
</comment>
<evidence type="ECO:0000256" key="6">
    <source>
        <dbReference type="ARBA" id="ARBA00023004"/>
    </source>
</evidence>
<evidence type="ECO:0000313" key="15">
    <source>
        <dbReference type="Proteomes" id="UP001596435"/>
    </source>
</evidence>
<proteinExistence type="inferred from homology"/>
<evidence type="ECO:0000256" key="9">
    <source>
        <dbReference type="ARBA" id="ARBA00023125"/>
    </source>
</evidence>
<keyword evidence="4" id="KW-0004">4Fe-4S</keyword>
<gene>
    <name evidence="14" type="ORF">ACFQMG_25020</name>
</gene>
<keyword evidence="11" id="KW-0804">Transcription</keyword>
<protein>
    <submittedName>
        <fullName evidence="14">WhiB family transcriptional regulator</fullName>
    </submittedName>
</protein>
<dbReference type="InterPro" id="IPR034768">
    <property type="entry name" value="4FE4S_WBL"/>
</dbReference>
<evidence type="ECO:0000256" key="8">
    <source>
        <dbReference type="ARBA" id="ARBA00023015"/>
    </source>
</evidence>
<keyword evidence="7" id="KW-0411">Iron-sulfur</keyword>
<evidence type="ECO:0000256" key="11">
    <source>
        <dbReference type="ARBA" id="ARBA00023163"/>
    </source>
</evidence>
<feature type="region of interest" description="Disordered" evidence="12">
    <location>
        <begin position="1"/>
        <end position="25"/>
    </location>
</feature>
<organism evidence="14 15">
    <name type="scientific">Kitasatospora paranensis</name>
    <dbReference type="NCBI Taxonomy" id="258053"/>
    <lineage>
        <taxon>Bacteria</taxon>
        <taxon>Bacillati</taxon>
        <taxon>Actinomycetota</taxon>
        <taxon>Actinomycetes</taxon>
        <taxon>Kitasatosporales</taxon>
        <taxon>Streptomycetaceae</taxon>
        <taxon>Kitasatospora</taxon>
    </lineage>
</organism>
<dbReference type="InterPro" id="IPR003482">
    <property type="entry name" value="Whib"/>
</dbReference>
<evidence type="ECO:0000256" key="4">
    <source>
        <dbReference type="ARBA" id="ARBA00022485"/>
    </source>
</evidence>
<keyword evidence="8" id="KW-0805">Transcription regulation</keyword>
<feature type="domain" description="4Fe-4S Wbl-type" evidence="13">
    <location>
        <begin position="31"/>
        <end position="77"/>
    </location>
</feature>
<keyword evidence="6" id="KW-0408">Iron</keyword>
<evidence type="ECO:0000256" key="2">
    <source>
        <dbReference type="ARBA" id="ARBA00004496"/>
    </source>
</evidence>
<dbReference type="PANTHER" id="PTHR38839">
    <property type="entry name" value="TRANSCRIPTIONAL REGULATOR WHID-RELATED"/>
    <property type="match status" value="1"/>
</dbReference>
<evidence type="ECO:0000256" key="10">
    <source>
        <dbReference type="ARBA" id="ARBA00023157"/>
    </source>
</evidence>
<name>A0ABW2G423_9ACTN</name>
<dbReference type="Pfam" id="PF02467">
    <property type="entry name" value="Whib"/>
    <property type="match status" value="1"/>
</dbReference>
<comment type="cofactor">
    <cofactor evidence="1">
        <name>[4Fe-4S] cluster</name>
        <dbReference type="ChEBI" id="CHEBI:49883"/>
    </cofactor>
</comment>
<dbReference type="PROSITE" id="PS51674">
    <property type="entry name" value="4FE4S_WBL"/>
    <property type="match status" value="1"/>
</dbReference>
<dbReference type="EMBL" id="JBHTAJ010000053">
    <property type="protein sequence ID" value="MFC7182816.1"/>
    <property type="molecule type" value="Genomic_DNA"/>
</dbReference>
<reference evidence="15" key="1">
    <citation type="journal article" date="2019" name="Int. J. Syst. Evol. Microbiol.">
        <title>The Global Catalogue of Microorganisms (GCM) 10K type strain sequencing project: providing services to taxonomists for standard genome sequencing and annotation.</title>
        <authorList>
            <consortium name="The Broad Institute Genomics Platform"/>
            <consortium name="The Broad Institute Genome Sequencing Center for Infectious Disease"/>
            <person name="Wu L."/>
            <person name="Ma J."/>
        </authorList>
    </citation>
    <scope>NUCLEOTIDE SEQUENCE [LARGE SCALE GENOMIC DNA]</scope>
    <source>
        <strain evidence="15">CGMCC 1.12859</strain>
    </source>
</reference>
<dbReference type="RefSeq" id="WP_345703704.1">
    <property type="nucleotide sequence ID" value="NZ_BAABKV010000001.1"/>
</dbReference>
<evidence type="ECO:0000256" key="5">
    <source>
        <dbReference type="ARBA" id="ARBA00022723"/>
    </source>
</evidence>
<evidence type="ECO:0000259" key="13">
    <source>
        <dbReference type="PROSITE" id="PS51674"/>
    </source>
</evidence>
<keyword evidence="5" id="KW-0479">Metal-binding</keyword>
<evidence type="ECO:0000256" key="1">
    <source>
        <dbReference type="ARBA" id="ARBA00001966"/>
    </source>
</evidence>
<evidence type="ECO:0000256" key="12">
    <source>
        <dbReference type="SAM" id="MobiDB-lite"/>
    </source>
</evidence>
<dbReference type="Proteomes" id="UP001596435">
    <property type="component" value="Unassembled WGS sequence"/>
</dbReference>
<evidence type="ECO:0000256" key="7">
    <source>
        <dbReference type="ARBA" id="ARBA00023014"/>
    </source>
</evidence>
<keyword evidence="15" id="KW-1185">Reference proteome</keyword>
<sequence length="77" mass="8222">MCGDPNRTGNHPVPHSPGNSNPLPHWRQAAACVSEDPELFFPISNERPGITQTRRAKAVCAHCPVIATCAETAMTTG</sequence>